<feature type="compositionally biased region" description="Basic and acidic residues" evidence="1">
    <location>
        <begin position="37"/>
        <end position="90"/>
    </location>
</feature>
<evidence type="ECO:0000313" key="2">
    <source>
        <dbReference type="EMBL" id="OGC44269.1"/>
    </source>
</evidence>
<protein>
    <submittedName>
        <fullName evidence="2">Uncharacterized protein</fullName>
    </submittedName>
</protein>
<gene>
    <name evidence="2" type="ORF">A2V54_02435</name>
</gene>
<proteinExistence type="predicted"/>
<accession>A0A1F4UH78</accession>
<evidence type="ECO:0000256" key="1">
    <source>
        <dbReference type="SAM" id="MobiDB-lite"/>
    </source>
</evidence>
<comment type="caution">
    <text evidence="2">The sequence shown here is derived from an EMBL/GenBank/DDBJ whole genome shotgun (WGS) entry which is preliminary data.</text>
</comment>
<feature type="region of interest" description="Disordered" evidence="1">
    <location>
        <begin position="1"/>
        <end position="90"/>
    </location>
</feature>
<dbReference type="EMBL" id="MEUW01000023">
    <property type="protein sequence ID" value="OGC44269.1"/>
    <property type="molecule type" value="Genomic_DNA"/>
</dbReference>
<dbReference type="STRING" id="1802613.A2V54_02435"/>
<dbReference type="Proteomes" id="UP000176583">
    <property type="component" value="Unassembled WGS sequence"/>
</dbReference>
<evidence type="ECO:0000313" key="3">
    <source>
        <dbReference type="Proteomes" id="UP000176583"/>
    </source>
</evidence>
<sequence length="227" mass="25297">MPEEMIPQDVEKEAQEFKAGKTGDEAWAEKMIAQGAGERESAEASAEERRKEDEEALKKAENPRETLSERIKAVQEAKAARAKQEMEQRGNIEARDWKLGGFAQITPEIAGTKEIVDLKFKKVPETGKLLKLVKPGYFGKVYSAEEPRGAGQEGIVYLRSWDRDETLNWLRSQGKEVPVDPDPDQFINLLGGEEAIPPLNEYLTDETVLNFGLSITEAEPEALPLAA</sequence>
<reference evidence="2 3" key="1">
    <citation type="journal article" date="2016" name="Nat. Commun.">
        <title>Thousands of microbial genomes shed light on interconnected biogeochemical processes in an aquifer system.</title>
        <authorList>
            <person name="Anantharaman K."/>
            <person name="Brown C.T."/>
            <person name="Hug L.A."/>
            <person name="Sharon I."/>
            <person name="Castelle C.J."/>
            <person name="Probst A.J."/>
            <person name="Thomas B.C."/>
            <person name="Singh A."/>
            <person name="Wilkins M.J."/>
            <person name="Karaoz U."/>
            <person name="Brodie E.L."/>
            <person name="Williams K.H."/>
            <person name="Hubbard S.S."/>
            <person name="Banfield J.F."/>
        </authorList>
    </citation>
    <scope>NUCLEOTIDE SEQUENCE [LARGE SCALE GENOMIC DNA]</scope>
</reference>
<feature type="compositionally biased region" description="Basic and acidic residues" evidence="1">
    <location>
        <begin position="9"/>
        <end position="28"/>
    </location>
</feature>
<organism evidence="2 3">
    <name type="scientific">candidate division WWE3 bacterium RBG_19FT_COMBO_53_11</name>
    <dbReference type="NCBI Taxonomy" id="1802613"/>
    <lineage>
        <taxon>Bacteria</taxon>
        <taxon>Katanobacteria</taxon>
    </lineage>
</organism>
<dbReference type="AlphaFoldDB" id="A0A1F4UH78"/>
<name>A0A1F4UH78_UNCKA</name>